<dbReference type="RefSeq" id="WP_328964431.1">
    <property type="nucleotide sequence ID" value="NZ_CP108090.1"/>
</dbReference>
<evidence type="ECO:0008006" key="3">
    <source>
        <dbReference type="Google" id="ProtNLM"/>
    </source>
</evidence>
<keyword evidence="2" id="KW-1185">Reference proteome</keyword>
<gene>
    <name evidence="1" type="ORF">OG517_34355</name>
</gene>
<proteinExistence type="predicted"/>
<evidence type="ECO:0000313" key="2">
    <source>
        <dbReference type="Proteomes" id="UP001432039"/>
    </source>
</evidence>
<protein>
    <recommendedName>
        <fullName evidence="3">Ig-like domain-containing protein</fullName>
    </recommendedName>
</protein>
<reference evidence="1" key="1">
    <citation type="submission" date="2022-10" db="EMBL/GenBank/DDBJ databases">
        <title>The complete genomes of actinobacterial strains from the NBC collection.</title>
        <authorList>
            <person name="Joergensen T.S."/>
            <person name="Alvarez Arevalo M."/>
            <person name="Sterndorff E.B."/>
            <person name="Faurdal D."/>
            <person name="Vuksanovic O."/>
            <person name="Mourched A.-S."/>
            <person name="Charusanti P."/>
            <person name="Shaw S."/>
            <person name="Blin K."/>
            <person name="Weber T."/>
        </authorList>
    </citation>
    <scope>NUCLEOTIDE SEQUENCE</scope>
    <source>
        <strain evidence="1">NBC_00248</strain>
    </source>
</reference>
<accession>A0ABZ1TJU6</accession>
<dbReference type="EMBL" id="CP108090">
    <property type="protein sequence ID" value="WUQ16094.1"/>
    <property type="molecule type" value="Genomic_DNA"/>
</dbReference>
<name>A0ABZ1TJU6_STRVG</name>
<sequence>MTDDQERFTLWTPAQPIQLPGAGGIGYCVANDGSQRPKGTRRRSQRDDRYVTTCQEGALGQVDWIESRSPAVTTTVRSPQSGTLDSQGDNGNISSVGAVLTVDVSWGQEFQEATVRYDAECWFWDAIMWHREGPDLAEEFKPVIDGTITLSQGQDVLQSDAFHAGVGSVSYLCTVTRTYTNLQPGTYQVEITGTKTKGRRTTDGKNRTGKDRVVLQKHTATFTIG</sequence>
<organism evidence="1 2">
    <name type="scientific">Streptomyces virginiae</name>
    <name type="common">Streptomyces cinnamonensis</name>
    <dbReference type="NCBI Taxonomy" id="1961"/>
    <lineage>
        <taxon>Bacteria</taxon>
        <taxon>Bacillati</taxon>
        <taxon>Actinomycetota</taxon>
        <taxon>Actinomycetes</taxon>
        <taxon>Kitasatosporales</taxon>
        <taxon>Streptomycetaceae</taxon>
        <taxon>Streptomyces</taxon>
    </lineage>
</organism>
<dbReference type="Proteomes" id="UP001432039">
    <property type="component" value="Chromosome"/>
</dbReference>
<evidence type="ECO:0000313" key="1">
    <source>
        <dbReference type="EMBL" id="WUQ16094.1"/>
    </source>
</evidence>